<protein>
    <submittedName>
        <fullName evidence="2">DUF4243 domain-containing protein</fullName>
    </submittedName>
</protein>
<evidence type="ECO:0000256" key="1">
    <source>
        <dbReference type="ARBA" id="ARBA00023002"/>
    </source>
</evidence>
<dbReference type="InterPro" id="IPR025337">
    <property type="entry name" value="Questin_oxidase-like"/>
</dbReference>
<reference evidence="2 3" key="1">
    <citation type="journal article" date="2013" name="Int. J. Syst. Evol. Microbiol.">
        <title>Marinicauda pacifica gen. nov., sp. nov., a prosthecate alphaproteobacterium of the family Hyphomonadaceae isolated from deep seawater.</title>
        <authorList>
            <person name="Zhang X.Y."/>
            <person name="Li G.W."/>
            <person name="Wang C.S."/>
            <person name="Zhang Y.J."/>
            <person name="Xu X.W."/>
            <person name="Li H."/>
            <person name="Liu A."/>
            <person name="Liu C."/>
            <person name="Xie B.B."/>
            <person name="Qin Q.L."/>
            <person name="Xu Z."/>
            <person name="Chen X.L."/>
            <person name="Zhou B.C."/>
            <person name="Zhang Y.Z."/>
        </authorList>
    </citation>
    <scope>NUCLEOTIDE SEQUENCE [LARGE SCALE GENOMIC DNA]</scope>
    <source>
        <strain evidence="2 3">P-1 km-3</strain>
    </source>
</reference>
<dbReference type="GO" id="GO:0016491">
    <property type="term" value="F:oxidoreductase activity"/>
    <property type="evidence" value="ECO:0007669"/>
    <property type="project" value="UniProtKB-KW"/>
</dbReference>
<evidence type="ECO:0000313" key="3">
    <source>
        <dbReference type="Proteomes" id="UP000305451"/>
    </source>
</evidence>
<proteinExistence type="predicted"/>
<organism evidence="2 3">
    <name type="scientific">Marinicauda pacifica</name>
    <dbReference type="NCBI Taxonomy" id="1133559"/>
    <lineage>
        <taxon>Bacteria</taxon>
        <taxon>Pseudomonadati</taxon>
        <taxon>Pseudomonadota</taxon>
        <taxon>Alphaproteobacteria</taxon>
        <taxon>Maricaulales</taxon>
        <taxon>Maricaulaceae</taxon>
        <taxon>Marinicauda</taxon>
    </lineage>
</organism>
<dbReference type="OrthoDB" id="6457937at2"/>
<dbReference type="Proteomes" id="UP000305451">
    <property type="component" value="Unassembled WGS sequence"/>
</dbReference>
<comment type="caution">
    <text evidence="2">The sequence shown here is derived from an EMBL/GenBank/DDBJ whole genome shotgun (WGS) entry which is preliminary data.</text>
</comment>
<dbReference type="RefSeq" id="WP_135945347.1">
    <property type="nucleotide sequence ID" value="NZ_BMEI01000003.1"/>
</dbReference>
<dbReference type="EMBL" id="SRXV01000003">
    <property type="protein sequence ID" value="TGY92213.1"/>
    <property type="molecule type" value="Genomic_DNA"/>
</dbReference>
<dbReference type="Pfam" id="PF14027">
    <property type="entry name" value="Questin_oxidase"/>
    <property type="match status" value="1"/>
</dbReference>
<evidence type="ECO:0000313" key="2">
    <source>
        <dbReference type="EMBL" id="TGY92213.1"/>
    </source>
</evidence>
<accession>A0A4S2H945</accession>
<keyword evidence="3" id="KW-1185">Reference proteome</keyword>
<keyword evidence="1" id="KW-0560">Oxidoreductase</keyword>
<name>A0A4S2H945_9PROT</name>
<sequence>MNALAHPAYDSLLDRLHTCAPNLDNGNFNHLPMVIEALHALGLGYRAPAWIAEEESRFLPVMGPVEPIRADNLAAALGQRTRFADWVIYFADEIETQGWIPVLDRWARRLAPGYITAAVHGPVRTGHAVRALRRADTLSRRTELAHALAAWAAMYRTLPGRQPASGLRAGSRPLRDVLETLPLVEARHRPQSGSISAGLLQIAGLDGFAAHIAGADLSGDPALRAEALIEVFLDLFVETISTPYSMVVFTHAVTGASAAREMMAVTGERTGRALLAGAFGAGCALKAAFLPKTLPEALPARTAMPDDSAQHLSRRAEATRDDHAVKLTEAALGAYLRTGNRTAIEASVRAIEAVSA</sequence>
<dbReference type="AlphaFoldDB" id="A0A4S2H945"/>
<gene>
    <name evidence="2" type="ORF">E5162_11185</name>
</gene>